<name>A0AAX3N3C5_9BACL</name>
<dbReference type="EMBL" id="CP118101">
    <property type="protein sequence ID" value="WDH84077.1"/>
    <property type="molecule type" value="Genomic_DNA"/>
</dbReference>
<dbReference type="RefSeq" id="WP_274359737.1">
    <property type="nucleotide sequence ID" value="NZ_CP118101.1"/>
</dbReference>
<accession>A0AAX3N3C5</accession>
<protein>
    <submittedName>
        <fullName evidence="2">GNAT family N-acetyltransferase</fullName>
    </submittedName>
</protein>
<dbReference type="AlphaFoldDB" id="A0AAX3N3C5"/>
<dbReference type="Proteomes" id="UP001220962">
    <property type="component" value="Chromosome"/>
</dbReference>
<dbReference type="PANTHER" id="PTHR39173">
    <property type="entry name" value="ACETYLTRANSFERASE"/>
    <property type="match status" value="1"/>
</dbReference>
<feature type="domain" description="N-acetyltransferase" evidence="1">
    <location>
        <begin position="11"/>
        <end position="175"/>
    </location>
</feature>
<evidence type="ECO:0000259" key="1">
    <source>
        <dbReference type="PROSITE" id="PS51186"/>
    </source>
</evidence>
<evidence type="ECO:0000313" key="3">
    <source>
        <dbReference type="Proteomes" id="UP001220962"/>
    </source>
</evidence>
<organism evidence="2 3">
    <name type="scientific">Paenibacillus urinalis</name>
    <dbReference type="NCBI Taxonomy" id="521520"/>
    <lineage>
        <taxon>Bacteria</taxon>
        <taxon>Bacillati</taxon>
        <taxon>Bacillota</taxon>
        <taxon>Bacilli</taxon>
        <taxon>Bacillales</taxon>
        <taxon>Paenibacillaceae</taxon>
        <taxon>Paenibacillus</taxon>
    </lineage>
</organism>
<dbReference type="InterPro" id="IPR000182">
    <property type="entry name" value="GNAT_dom"/>
</dbReference>
<evidence type="ECO:0000313" key="2">
    <source>
        <dbReference type="EMBL" id="WDH84077.1"/>
    </source>
</evidence>
<dbReference type="SUPFAM" id="SSF55729">
    <property type="entry name" value="Acyl-CoA N-acyltransferases (Nat)"/>
    <property type="match status" value="1"/>
</dbReference>
<dbReference type="CDD" id="cd04301">
    <property type="entry name" value="NAT_SF"/>
    <property type="match status" value="1"/>
</dbReference>
<dbReference type="InterPro" id="IPR016181">
    <property type="entry name" value="Acyl_CoA_acyltransferase"/>
</dbReference>
<dbReference type="GO" id="GO:0016747">
    <property type="term" value="F:acyltransferase activity, transferring groups other than amino-acyl groups"/>
    <property type="evidence" value="ECO:0007669"/>
    <property type="project" value="InterPro"/>
</dbReference>
<sequence>MEEVFLIEPSDDYRDEYLDMIIEWTEAGERMIPFVLRYDPSDFDCFLAKLSELKVGTSLDHLTVNSSTFWLVRSDRKVLGAVNIRHELNDFLLERGGHIGYGIRPSERKKGYAAMLLSLALEQAQTLGIRNVLVTCDKDNIASAKTIIANGGILESEVITEGIPIQRYWIENKGCEQE</sequence>
<dbReference type="Gene3D" id="3.40.630.30">
    <property type="match status" value="1"/>
</dbReference>
<dbReference type="PROSITE" id="PS51186">
    <property type="entry name" value="GNAT"/>
    <property type="match status" value="1"/>
</dbReference>
<dbReference type="PANTHER" id="PTHR39173:SF1">
    <property type="entry name" value="ACETYLTRANSFERASE"/>
    <property type="match status" value="1"/>
</dbReference>
<gene>
    <name evidence="2" type="ORF">PUW23_07640</name>
</gene>
<reference evidence="2" key="1">
    <citation type="submission" date="2023-02" db="EMBL/GenBank/DDBJ databases">
        <title>Pathogen: clinical or host-associated sample.</title>
        <authorList>
            <person name="Hergert J."/>
            <person name="Casey R."/>
            <person name="Wagner J."/>
            <person name="Young E.L."/>
            <person name="Oakeson K.F."/>
        </authorList>
    </citation>
    <scope>NUCLEOTIDE SEQUENCE</scope>
    <source>
        <strain evidence="2">2022CK-00830</strain>
    </source>
</reference>
<dbReference type="Pfam" id="PF13302">
    <property type="entry name" value="Acetyltransf_3"/>
    <property type="match status" value="1"/>
</dbReference>
<proteinExistence type="predicted"/>